<feature type="transmembrane region" description="Helical" evidence="8">
    <location>
        <begin position="220"/>
        <end position="240"/>
    </location>
</feature>
<comment type="subcellular location">
    <subcellularLocation>
        <location evidence="1">Membrane</location>
        <topology evidence="1">Multi-pass membrane protein</topology>
    </subcellularLocation>
</comment>
<evidence type="ECO:0000256" key="2">
    <source>
        <dbReference type="ARBA" id="ARBA00007015"/>
    </source>
</evidence>
<feature type="compositionally biased region" description="Basic and acidic residues" evidence="7">
    <location>
        <begin position="693"/>
        <end position="707"/>
    </location>
</feature>
<dbReference type="PANTHER" id="PTHR31585">
    <property type="entry name" value="FOLATE-BIOPTERIN TRANSPORTER 1, CHLOROPLASTIC"/>
    <property type="match status" value="1"/>
</dbReference>
<dbReference type="EMBL" id="CDMZ01002630">
    <property type="protein sequence ID" value="CEM43192.1"/>
    <property type="molecule type" value="Genomic_DNA"/>
</dbReference>
<feature type="transmembrane region" description="Helical" evidence="8">
    <location>
        <begin position="80"/>
        <end position="103"/>
    </location>
</feature>
<reference evidence="9" key="1">
    <citation type="submission" date="2014-11" db="EMBL/GenBank/DDBJ databases">
        <authorList>
            <person name="Otto D Thomas"/>
            <person name="Naeem Raeece"/>
        </authorList>
    </citation>
    <scope>NUCLEOTIDE SEQUENCE</scope>
</reference>
<dbReference type="PhylomeDB" id="A0A0G4HGI4"/>
<organism evidence="9">
    <name type="scientific">Chromera velia CCMP2878</name>
    <dbReference type="NCBI Taxonomy" id="1169474"/>
    <lineage>
        <taxon>Eukaryota</taxon>
        <taxon>Sar</taxon>
        <taxon>Alveolata</taxon>
        <taxon>Colpodellida</taxon>
        <taxon>Chromeraceae</taxon>
        <taxon>Chromera</taxon>
    </lineage>
</organism>
<evidence type="ECO:0000256" key="7">
    <source>
        <dbReference type="SAM" id="MobiDB-lite"/>
    </source>
</evidence>
<evidence type="ECO:0000256" key="5">
    <source>
        <dbReference type="ARBA" id="ARBA00022989"/>
    </source>
</evidence>
<name>A0A0G4HGI4_9ALVE</name>
<protein>
    <recommendedName>
        <fullName evidence="10">Major facilitator superfamily (MFS) profile domain-containing protein</fullName>
    </recommendedName>
</protein>
<feature type="region of interest" description="Disordered" evidence="7">
    <location>
        <begin position="576"/>
        <end position="717"/>
    </location>
</feature>
<keyword evidence="5 8" id="KW-1133">Transmembrane helix</keyword>
<feature type="transmembrane region" description="Helical" evidence="8">
    <location>
        <begin position="537"/>
        <end position="560"/>
    </location>
</feature>
<sequence>MASPAVEGNPPAEVVVAAAEANAEAAEGGARALPDPVTTDKAAVTKQKRVKLPVASFIKNLICQPAAYVKRLNENFGWRFLAFLFCFNFILRGFTAILSAVGLNYWYEYVGVTGPEYQDVMTVFFLPWSMKGLVGTLSDTFPIFGYHKRHYMTGTVVIATGAMIALTLIDFSWVKANVTAASVLFFCVQLNSASTDVMLDGKISEFMVKKPAIKADGVSFINGMLMAGMFIFTLCSIPLLKGGRLGARIGFGLVCFGLAQMFYPTVMGWMPEERAVGNFRIRFDLIRQHWRVFLIAVTVSAFAIGLILVTYFVPSHANQNNLYVRVGYLILTAGAMLIMGKYFLKPLQYKVVVIMMVSSLLYLDLSGATTWWFLAKNGPGECNPGGPGFDRTFFILTSMLVGTAASTLAVIIFQSVFSRWTYRYIFLFTIFLKSAGAIFDIIIVYRWNIAMGIPDRYFFIFGSAMLSSVLGFLEFLPGVTLMARLSSKGCESTTQATIAAFSNYGSALAKSLGVVAIRLASIRTVATPTESCNFDNLPILIIVGQGFLPLGIIPLVWCLIPNVKLDAPLPGYGDDYDESETAEEAGKREKAKLKDAEARMPTGLGLDESGASREDTPEGDGEKKPTADPSRARLSTIASAGSVLPPLPQVEMSGVYTEEPEEEREAASRSPPTGERSPPLQITASPSPPTGRNRGDVSEPATPKERLVGQLDIEGEN</sequence>
<feature type="transmembrane region" description="Helical" evidence="8">
    <location>
        <begin position="351"/>
        <end position="373"/>
    </location>
</feature>
<dbReference type="PANTHER" id="PTHR31585:SF51">
    <property type="entry name" value="TRANSPORTER, PUTATIVE-RELATED"/>
    <property type="match status" value="1"/>
</dbReference>
<dbReference type="AlphaFoldDB" id="A0A0G4HGI4"/>
<evidence type="ECO:0000256" key="3">
    <source>
        <dbReference type="ARBA" id="ARBA00022448"/>
    </source>
</evidence>
<evidence type="ECO:0008006" key="10">
    <source>
        <dbReference type="Google" id="ProtNLM"/>
    </source>
</evidence>
<dbReference type="InterPro" id="IPR039309">
    <property type="entry name" value="BT1"/>
</dbReference>
<feature type="transmembrane region" description="Helical" evidence="8">
    <location>
        <begin position="325"/>
        <end position="344"/>
    </location>
</feature>
<evidence type="ECO:0000256" key="6">
    <source>
        <dbReference type="ARBA" id="ARBA00023136"/>
    </source>
</evidence>
<keyword evidence="6 8" id="KW-0472">Membrane</keyword>
<evidence type="ECO:0000256" key="8">
    <source>
        <dbReference type="SAM" id="Phobius"/>
    </source>
</evidence>
<evidence type="ECO:0000313" key="9">
    <source>
        <dbReference type="EMBL" id="CEM43192.1"/>
    </source>
</evidence>
<feature type="transmembrane region" description="Helical" evidence="8">
    <location>
        <begin position="290"/>
        <end position="313"/>
    </location>
</feature>
<dbReference type="InterPro" id="IPR036259">
    <property type="entry name" value="MFS_trans_sf"/>
</dbReference>
<accession>A0A0G4HGI4</accession>
<feature type="transmembrane region" description="Helical" evidence="8">
    <location>
        <begin position="393"/>
        <end position="413"/>
    </location>
</feature>
<feature type="compositionally biased region" description="Basic and acidic residues" evidence="7">
    <location>
        <begin position="584"/>
        <end position="598"/>
    </location>
</feature>
<gene>
    <name evidence="9" type="ORF">Cvel_1015</name>
</gene>
<evidence type="ECO:0000256" key="1">
    <source>
        <dbReference type="ARBA" id="ARBA00004141"/>
    </source>
</evidence>
<dbReference type="SUPFAM" id="SSF103473">
    <property type="entry name" value="MFS general substrate transporter"/>
    <property type="match status" value="2"/>
</dbReference>
<dbReference type="Pfam" id="PF03092">
    <property type="entry name" value="BT1"/>
    <property type="match status" value="1"/>
</dbReference>
<feature type="transmembrane region" description="Helical" evidence="8">
    <location>
        <begin position="496"/>
        <end position="517"/>
    </location>
</feature>
<comment type="similarity">
    <text evidence="2">Belongs to the major facilitator superfamily. Folate-biopterin transporter (TC 2.A.71) family.</text>
</comment>
<keyword evidence="4 8" id="KW-0812">Transmembrane</keyword>
<feature type="transmembrane region" description="Helical" evidence="8">
    <location>
        <begin position="246"/>
        <end position="269"/>
    </location>
</feature>
<feature type="compositionally biased region" description="Basic and acidic residues" evidence="7">
    <location>
        <begin position="610"/>
        <end position="626"/>
    </location>
</feature>
<evidence type="ECO:0000256" key="4">
    <source>
        <dbReference type="ARBA" id="ARBA00022692"/>
    </source>
</evidence>
<keyword evidence="3" id="KW-0813">Transport</keyword>
<feature type="transmembrane region" description="Helical" evidence="8">
    <location>
        <begin position="457"/>
        <end position="476"/>
    </location>
</feature>
<proteinExistence type="inferred from homology"/>
<feature type="transmembrane region" description="Helical" evidence="8">
    <location>
        <begin position="425"/>
        <end position="445"/>
    </location>
</feature>
<dbReference type="GO" id="GO:0016020">
    <property type="term" value="C:membrane"/>
    <property type="evidence" value="ECO:0007669"/>
    <property type="project" value="UniProtKB-SubCell"/>
</dbReference>
<feature type="transmembrane region" description="Helical" evidence="8">
    <location>
        <begin position="151"/>
        <end position="174"/>
    </location>
</feature>
<dbReference type="VEuPathDB" id="CryptoDB:Cvel_1015"/>